<evidence type="ECO:0000313" key="1">
    <source>
        <dbReference type="EMBL" id="CAI0392108.1"/>
    </source>
</evidence>
<dbReference type="EMBL" id="CAMGYJ010000003">
    <property type="protein sequence ID" value="CAI0392108.1"/>
    <property type="molecule type" value="Genomic_DNA"/>
</dbReference>
<dbReference type="Proteomes" id="UP001154282">
    <property type="component" value="Unassembled WGS sequence"/>
</dbReference>
<reference evidence="1" key="1">
    <citation type="submission" date="2022-08" db="EMBL/GenBank/DDBJ databases">
        <authorList>
            <person name="Gutierrez-Valencia J."/>
        </authorList>
    </citation>
    <scope>NUCLEOTIDE SEQUENCE</scope>
</reference>
<dbReference type="AlphaFoldDB" id="A0AAV0I5V0"/>
<comment type="caution">
    <text evidence="1">The sequence shown here is derived from an EMBL/GenBank/DDBJ whole genome shotgun (WGS) entry which is preliminary data.</text>
</comment>
<gene>
    <name evidence="1" type="ORF">LITE_LOCUS7407</name>
</gene>
<sequence>MKWRRKSLFSSSMQWEDAYDERNHRVRHGRHFWLHLQVIWQKIIILNFPRGLIRKTDWFLGVFHNQEREFVLKFSAIKIYNEAGRDLLGSDPSPLRLLDDPKVNSQLSSWLLLQFRRSWWPRHRVRGR</sequence>
<accession>A0AAV0I5V0</accession>
<protein>
    <submittedName>
        <fullName evidence="1">Uncharacterized protein</fullName>
    </submittedName>
</protein>
<proteinExistence type="predicted"/>
<keyword evidence="2" id="KW-1185">Reference proteome</keyword>
<evidence type="ECO:0000313" key="2">
    <source>
        <dbReference type="Proteomes" id="UP001154282"/>
    </source>
</evidence>
<name>A0AAV0I5V0_9ROSI</name>
<organism evidence="1 2">
    <name type="scientific">Linum tenue</name>
    <dbReference type="NCBI Taxonomy" id="586396"/>
    <lineage>
        <taxon>Eukaryota</taxon>
        <taxon>Viridiplantae</taxon>
        <taxon>Streptophyta</taxon>
        <taxon>Embryophyta</taxon>
        <taxon>Tracheophyta</taxon>
        <taxon>Spermatophyta</taxon>
        <taxon>Magnoliopsida</taxon>
        <taxon>eudicotyledons</taxon>
        <taxon>Gunneridae</taxon>
        <taxon>Pentapetalae</taxon>
        <taxon>rosids</taxon>
        <taxon>fabids</taxon>
        <taxon>Malpighiales</taxon>
        <taxon>Linaceae</taxon>
        <taxon>Linum</taxon>
    </lineage>
</organism>